<name>R0KU89_NOSB1</name>
<sequence>MRINFLILAPRMKLIEIGRVVAKCLKTERHVKAIIIGIIDASFVVLKKQNGEIEIAPVSSFTLLDEVHDIEGKSDEEIIKLIQCEKEVDTSNDFDRFKLKLKEKVKNEILKKQGLAN</sequence>
<evidence type="ECO:0000313" key="2">
    <source>
        <dbReference type="Proteomes" id="UP000016927"/>
    </source>
</evidence>
<reference evidence="1 2" key="1">
    <citation type="journal article" date="2013" name="BMC Genomics">
        <title>Comparative genomics of parasitic silkworm microsporidia reveal an association between genome expansion and host adaptation.</title>
        <authorList>
            <person name="Pan G."/>
            <person name="Xu J."/>
            <person name="Li T."/>
            <person name="Xia Q."/>
            <person name="Liu S.L."/>
            <person name="Zhang G."/>
            <person name="Li S."/>
            <person name="Li C."/>
            <person name="Liu H."/>
            <person name="Yang L."/>
            <person name="Liu T."/>
            <person name="Zhang X."/>
            <person name="Wu Z."/>
            <person name="Fan W."/>
            <person name="Dang X."/>
            <person name="Xiang H."/>
            <person name="Tao M."/>
            <person name="Li Y."/>
            <person name="Hu J."/>
            <person name="Li Z."/>
            <person name="Lin L."/>
            <person name="Luo J."/>
            <person name="Geng L."/>
            <person name="Wang L."/>
            <person name="Long M."/>
            <person name="Wan Y."/>
            <person name="He N."/>
            <person name="Zhang Z."/>
            <person name="Lu C."/>
            <person name="Keeling P.J."/>
            <person name="Wang J."/>
            <person name="Xiang Z."/>
            <person name="Zhou Z."/>
        </authorList>
    </citation>
    <scope>NUCLEOTIDE SEQUENCE [LARGE SCALE GENOMIC DNA]</scope>
    <source>
        <strain evidence="2">CQ1 / CVCC 102059</strain>
    </source>
</reference>
<dbReference type="EMBL" id="KB908936">
    <property type="protein sequence ID" value="EOB14366.1"/>
    <property type="molecule type" value="Genomic_DNA"/>
</dbReference>
<keyword evidence="2" id="KW-1185">Reference proteome</keyword>
<dbReference type="OrthoDB" id="2188806at2759"/>
<organism evidence="1 2">
    <name type="scientific">Nosema bombycis (strain CQ1 / CVCC 102059)</name>
    <name type="common">Microsporidian parasite</name>
    <name type="synonym">Pebrine of silkworm</name>
    <dbReference type="NCBI Taxonomy" id="578461"/>
    <lineage>
        <taxon>Eukaryota</taxon>
        <taxon>Fungi</taxon>
        <taxon>Fungi incertae sedis</taxon>
        <taxon>Microsporidia</taxon>
        <taxon>Nosematidae</taxon>
        <taxon>Nosema</taxon>
    </lineage>
</organism>
<dbReference type="OMA" id="ILAPRMK"/>
<dbReference type="Proteomes" id="UP000016927">
    <property type="component" value="Unassembled WGS sequence"/>
</dbReference>
<dbReference type="CDD" id="cd23702">
    <property type="entry name" value="eL14"/>
    <property type="match status" value="1"/>
</dbReference>
<dbReference type="HOGENOM" id="CLU_176430_0_0_1"/>
<dbReference type="VEuPathDB" id="MicrosporidiaDB:NBO_28g0005"/>
<protein>
    <submittedName>
        <fullName evidence="1">Uncharacterized protein</fullName>
    </submittedName>
</protein>
<gene>
    <name evidence="1" type="ORF">NBO_28g0005</name>
</gene>
<evidence type="ECO:0000313" key="1">
    <source>
        <dbReference type="EMBL" id="EOB14366.1"/>
    </source>
</evidence>
<proteinExistence type="predicted"/>
<dbReference type="STRING" id="578461.R0KU89"/>
<accession>R0KU89</accession>
<dbReference type="AlphaFoldDB" id="R0KU89"/>